<organism evidence="2 3">
    <name type="scientific">Sporosarcina luteola</name>
    <dbReference type="NCBI Taxonomy" id="582850"/>
    <lineage>
        <taxon>Bacteria</taxon>
        <taxon>Bacillati</taxon>
        <taxon>Bacillota</taxon>
        <taxon>Bacilli</taxon>
        <taxon>Bacillales</taxon>
        <taxon>Caryophanaceae</taxon>
        <taxon>Sporosarcina</taxon>
    </lineage>
</organism>
<feature type="transmembrane region" description="Helical" evidence="1">
    <location>
        <begin position="73"/>
        <end position="93"/>
    </location>
</feature>
<keyword evidence="3" id="KW-1185">Reference proteome</keyword>
<evidence type="ECO:0000313" key="2">
    <source>
        <dbReference type="EMBL" id="GEN83405.1"/>
    </source>
</evidence>
<feature type="transmembrane region" description="Helical" evidence="1">
    <location>
        <begin position="99"/>
        <end position="122"/>
    </location>
</feature>
<comment type="caution">
    <text evidence="2">The sequence shown here is derived from an EMBL/GenBank/DDBJ whole genome shotgun (WGS) entry which is preliminary data.</text>
</comment>
<dbReference type="EMBL" id="BJYL01000021">
    <property type="protein sequence ID" value="GEN83405.1"/>
    <property type="molecule type" value="Genomic_DNA"/>
</dbReference>
<dbReference type="InterPro" id="IPR021560">
    <property type="entry name" value="DUF3021"/>
</dbReference>
<accession>A0A511Z7I5</accession>
<keyword evidence="1" id="KW-0812">Transmembrane</keyword>
<keyword evidence="1" id="KW-1133">Transmembrane helix</keyword>
<protein>
    <submittedName>
        <fullName evidence="2">Permease</fullName>
    </submittedName>
</protein>
<proteinExistence type="predicted"/>
<name>A0A511Z7I5_9BACL</name>
<evidence type="ECO:0000313" key="3">
    <source>
        <dbReference type="Proteomes" id="UP000321901"/>
    </source>
</evidence>
<gene>
    <name evidence="2" type="ORF">SLU01_17170</name>
</gene>
<dbReference type="RefSeq" id="WP_147057289.1">
    <property type="nucleotide sequence ID" value="NZ_BJYL01000021.1"/>
</dbReference>
<keyword evidence="1" id="KW-0472">Membrane</keyword>
<dbReference type="OrthoDB" id="2735472at2"/>
<feature type="transmembrane region" description="Helical" evidence="1">
    <location>
        <begin position="9"/>
        <end position="29"/>
    </location>
</feature>
<dbReference type="Pfam" id="PF11457">
    <property type="entry name" value="DUF3021"/>
    <property type="match status" value="1"/>
</dbReference>
<sequence length="136" mass="15645">MKTFLTRSILGIFFGSFLAVVTIIAVIYFGKSETLDSAILMKNIIGTIFCGWFFTVTPLLFENEKLTLPVQTTLHFLSVAILYFIVAFVIGWIPFTMKGFIGMLGVFLVFYTVIWCSFYMYFRKQAAKLNEELREL</sequence>
<evidence type="ECO:0000256" key="1">
    <source>
        <dbReference type="SAM" id="Phobius"/>
    </source>
</evidence>
<dbReference type="AlphaFoldDB" id="A0A511Z7I5"/>
<feature type="transmembrane region" description="Helical" evidence="1">
    <location>
        <begin position="41"/>
        <end position="61"/>
    </location>
</feature>
<dbReference type="Proteomes" id="UP000321901">
    <property type="component" value="Unassembled WGS sequence"/>
</dbReference>
<reference evidence="2 3" key="1">
    <citation type="submission" date="2019-07" db="EMBL/GenBank/DDBJ databases">
        <title>Whole genome shotgun sequence of Sporosarcina luteola NBRC 105378.</title>
        <authorList>
            <person name="Hosoyama A."/>
            <person name="Uohara A."/>
            <person name="Ohji S."/>
            <person name="Ichikawa N."/>
        </authorList>
    </citation>
    <scope>NUCLEOTIDE SEQUENCE [LARGE SCALE GENOMIC DNA]</scope>
    <source>
        <strain evidence="2 3">NBRC 105378</strain>
    </source>
</reference>